<accession>A0ABV5LT39</accession>
<evidence type="ECO:0000259" key="1">
    <source>
        <dbReference type="PROSITE" id="PS51819"/>
    </source>
</evidence>
<dbReference type="SUPFAM" id="SSF54593">
    <property type="entry name" value="Glyoxalase/Bleomycin resistance protein/Dihydroxybiphenyl dioxygenase"/>
    <property type="match status" value="1"/>
</dbReference>
<evidence type="ECO:0000313" key="2">
    <source>
        <dbReference type="EMBL" id="MFB9377225.1"/>
    </source>
</evidence>
<name>A0ABV5LT39_9ACTN</name>
<proteinExistence type="predicted"/>
<feature type="domain" description="VOC" evidence="1">
    <location>
        <begin position="2"/>
        <end position="115"/>
    </location>
</feature>
<dbReference type="InterPro" id="IPR004360">
    <property type="entry name" value="Glyas_Fos-R_dOase_dom"/>
</dbReference>
<dbReference type="EMBL" id="JBHMDM010000004">
    <property type="protein sequence ID" value="MFB9377225.1"/>
    <property type="molecule type" value="Genomic_DNA"/>
</dbReference>
<dbReference type="PROSITE" id="PS51819">
    <property type="entry name" value="VOC"/>
    <property type="match status" value="1"/>
</dbReference>
<dbReference type="RefSeq" id="WP_380134860.1">
    <property type="nucleotide sequence ID" value="NZ_JBHLUI010000003.1"/>
</dbReference>
<sequence>MAFLRLLPRLSVRDLAAEVAFYERLGFVARTTAGGSVTLEADGVAFGLHEDRHAPGGAGPGGTTWQMEVDDVHAVAERARRAHLITDELPRQQADGEWTWRLRTPGGYLLLLQSHADPRFGCDLRSAALALPGVVELHEDGRRTYRVGRTLVAAQPDPLTAEVRLRPEDVPAAGAVAGVVPAPGGARVDLAAVDPDVLAELLRTSHDRWSPPVPDVGLLRQE</sequence>
<dbReference type="Pfam" id="PF00903">
    <property type="entry name" value="Glyoxalase"/>
    <property type="match status" value="1"/>
</dbReference>
<evidence type="ECO:0000313" key="3">
    <source>
        <dbReference type="Proteomes" id="UP001589748"/>
    </source>
</evidence>
<gene>
    <name evidence="2" type="ORF">ACFFVI_09605</name>
</gene>
<keyword evidence="3" id="KW-1185">Reference proteome</keyword>
<dbReference type="InterPro" id="IPR037523">
    <property type="entry name" value="VOC_core"/>
</dbReference>
<dbReference type="Proteomes" id="UP001589748">
    <property type="component" value="Unassembled WGS sequence"/>
</dbReference>
<dbReference type="Gene3D" id="3.10.180.10">
    <property type="entry name" value="2,3-Dihydroxybiphenyl 1,2-Dioxygenase, domain 1"/>
    <property type="match status" value="1"/>
</dbReference>
<organism evidence="2 3">
    <name type="scientific">Kineococcus gynurae</name>
    <dbReference type="NCBI Taxonomy" id="452979"/>
    <lineage>
        <taxon>Bacteria</taxon>
        <taxon>Bacillati</taxon>
        <taxon>Actinomycetota</taxon>
        <taxon>Actinomycetes</taxon>
        <taxon>Kineosporiales</taxon>
        <taxon>Kineosporiaceae</taxon>
        <taxon>Kineococcus</taxon>
    </lineage>
</organism>
<reference evidence="2 3" key="1">
    <citation type="submission" date="2024-09" db="EMBL/GenBank/DDBJ databases">
        <authorList>
            <person name="Sun Q."/>
            <person name="Mori K."/>
        </authorList>
    </citation>
    <scope>NUCLEOTIDE SEQUENCE [LARGE SCALE GENOMIC DNA]</scope>
    <source>
        <strain evidence="2 3">TISTR 1856</strain>
    </source>
</reference>
<comment type="caution">
    <text evidence="2">The sequence shown here is derived from an EMBL/GenBank/DDBJ whole genome shotgun (WGS) entry which is preliminary data.</text>
</comment>
<protein>
    <submittedName>
        <fullName evidence="2">VOC family protein</fullName>
    </submittedName>
</protein>
<dbReference type="InterPro" id="IPR029068">
    <property type="entry name" value="Glyas_Bleomycin-R_OHBP_Dase"/>
</dbReference>